<dbReference type="CDD" id="cd00009">
    <property type="entry name" value="AAA"/>
    <property type="match status" value="1"/>
</dbReference>
<accession>A0A926EST1</accession>
<evidence type="ECO:0000256" key="1">
    <source>
        <dbReference type="ARBA" id="ARBA00022741"/>
    </source>
</evidence>
<dbReference type="InterPro" id="IPR013656">
    <property type="entry name" value="PAS_4"/>
</dbReference>
<dbReference type="InterPro" id="IPR058031">
    <property type="entry name" value="AAA_lid_NorR"/>
</dbReference>
<sequence>MQEVNIDSILMQNILHYGYSGVHAIDANGRTIVYNKKMGELEGLKIDQVMDRDIFDIFPSLNERTSTLVKVANSGEPIINNIQTYLNYKGKSITTMSSTLPLKHNEKIIGAVELAQNITTIMDLSERLIKIQKESGIKGDTNTKNKIRRYHFDDIIGDSDGFKSAKRIAERAGDSSSSVLIYGETGTGKELFAQSIHYSGIRGNKPFIAQSCAAIPESLLESLLFGTAKGGFTGAVEREGLFEQANGGTLLFDELNSMSLSLQAKLLRVLQEGYIRRVGGTKDIPIDVRIIATTNEDPNDCIRQGTMRKDLYYRLSVINVFIPPLRERINDIEMLCNYFIKKYNKVLNKNIESISGDVINKFKEYAWPGNVRELENFIESAMNFASFDDVILTEDYFVSSKFISTDRLYPLNLDYQLDEKSLPEILDNIENELIKNTLEKYNYNITKTSKHLGIKRQTLQHKLKKSNRLQ</sequence>
<keyword evidence="9" id="KW-1185">Reference proteome</keyword>
<dbReference type="PROSITE" id="PS00675">
    <property type="entry name" value="SIGMA54_INTERACT_1"/>
    <property type="match status" value="1"/>
</dbReference>
<dbReference type="PANTHER" id="PTHR32071">
    <property type="entry name" value="TRANSCRIPTIONAL REGULATORY PROTEIN"/>
    <property type="match status" value="1"/>
</dbReference>
<dbReference type="InterPro" id="IPR009057">
    <property type="entry name" value="Homeodomain-like_sf"/>
</dbReference>
<dbReference type="Gene3D" id="3.40.50.300">
    <property type="entry name" value="P-loop containing nucleotide triphosphate hydrolases"/>
    <property type="match status" value="1"/>
</dbReference>
<keyword evidence="4" id="KW-0238">DNA-binding</keyword>
<gene>
    <name evidence="8" type="ORF">H8707_01930</name>
</gene>
<dbReference type="PROSITE" id="PS50112">
    <property type="entry name" value="PAS"/>
    <property type="match status" value="1"/>
</dbReference>
<dbReference type="Pfam" id="PF08448">
    <property type="entry name" value="PAS_4"/>
    <property type="match status" value="1"/>
</dbReference>
<dbReference type="Gene3D" id="3.30.450.20">
    <property type="entry name" value="PAS domain"/>
    <property type="match status" value="1"/>
</dbReference>
<dbReference type="SUPFAM" id="SSF46689">
    <property type="entry name" value="Homeodomain-like"/>
    <property type="match status" value="1"/>
</dbReference>
<evidence type="ECO:0000313" key="8">
    <source>
        <dbReference type="EMBL" id="MBC8587001.1"/>
    </source>
</evidence>
<evidence type="ECO:0000259" key="6">
    <source>
        <dbReference type="PROSITE" id="PS50045"/>
    </source>
</evidence>
<dbReference type="AlphaFoldDB" id="A0A926EST1"/>
<dbReference type="InterPro" id="IPR027417">
    <property type="entry name" value="P-loop_NTPase"/>
</dbReference>
<dbReference type="InterPro" id="IPR025943">
    <property type="entry name" value="Sigma_54_int_dom_ATP-bd_2"/>
</dbReference>
<dbReference type="Proteomes" id="UP000601171">
    <property type="component" value="Unassembled WGS sequence"/>
</dbReference>
<dbReference type="InterPro" id="IPR025662">
    <property type="entry name" value="Sigma_54_int_dom_ATP-bd_1"/>
</dbReference>
<dbReference type="Pfam" id="PF02954">
    <property type="entry name" value="HTH_8"/>
    <property type="match status" value="1"/>
</dbReference>
<dbReference type="GO" id="GO:0006355">
    <property type="term" value="P:regulation of DNA-templated transcription"/>
    <property type="evidence" value="ECO:0007669"/>
    <property type="project" value="InterPro"/>
</dbReference>
<dbReference type="PROSITE" id="PS00676">
    <property type="entry name" value="SIGMA54_INTERACT_2"/>
    <property type="match status" value="1"/>
</dbReference>
<evidence type="ECO:0000313" key="9">
    <source>
        <dbReference type="Proteomes" id="UP000601171"/>
    </source>
</evidence>
<dbReference type="FunFam" id="3.40.50.300:FF:000006">
    <property type="entry name" value="DNA-binding transcriptional regulator NtrC"/>
    <property type="match status" value="1"/>
</dbReference>
<dbReference type="Gene3D" id="1.10.8.60">
    <property type="match status" value="1"/>
</dbReference>
<dbReference type="InterPro" id="IPR035965">
    <property type="entry name" value="PAS-like_dom_sf"/>
</dbReference>
<dbReference type="Pfam" id="PF00158">
    <property type="entry name" value="Sigma54_activat"/>
    <property type="match status" value="1"/>
</dbReference>
<protein>
    <submittedName>
        <fullName evidence="8">Sigma 54-interacting transcriptional regulator</fullName>
    </submittedName>
</protein>
<dbReference type="Pfam" id="PF25601">
    <property type="entry name" value="AAA_lid_14"/>
    <property type="match status" value="1"/>
</dbReference>
<dbReference type="PANTHER" id="PTHR32071:SF74">
    <property type="entry name" value="TRANSCRIPTIONAL ACTIVATOR ROCR"/>
    <property type="match status" value="1"/>
</dbReference>
<reference evidence="8" key="1">
    <citation type="submission" date="2020-08" db="EMBL/GenBank/DDBJ databases">
        <title>Genome public.</title>
        <authorList>
            <person name="Liu C."/>
            <person name="Sun Q."/>
        </authorList>
    </citation>
    <scope>NUCLEOTIDE SEQUENCE</scope>
    <source>
        <strain evidence="8">BX21</strain>
    </source>
</reference>
<keyword evidence="1" id="KW-0547">Nucleotide-binding</keyword>
<dbReference type="InterPro" id="IPR025944">
    <property type="entry name" value="Sigma_54_int_dom_CS"/>
</dbReference>
<dbReference type="InterPro" id="IPR000014">
    <property type="entry name" value="PAS"/>
</dbReference>
<dbReference type="GO" id="GO:0005524">
    <property type="term" value="F:ATP binding"/>
    <property type="evidence" value="ECO:0007669"/>
    <property type="project" value="UniProtKB-KW"/>
</dbReference>
<keyword evidence="5" id="KW-0804">Transcription</keyword>
<evidence type="ECO:0000259" key="7">
    <source>
        <dbReference type="PROSITE" id="PS50112"/>
    </source>
</evidence>
<feature type="domain" description="PAS" evidence="7">
    <location>
        <begin position="7"/>
        <end position="58"/>
    </location>
</feature>
<organism evidence="8 9">
    <name type="scientific">Paratissierella segnis</name>
    <dbReference type="NCBI Taxonomy" id="2763679"/>
    <lineage>
        <taxon>Bacteria</taxon>
        <taxon>Bacillati</taxon>
        <taxon>Bacillota</taxon>
        <taxon>Tissierellia</taxon>
        <taxon>Tissierellales</taxon>
        <taxon>Tissierellaceae</taxon>
        <taxon>Paratissierella</taxon>
    </lineage>
</organism>
<name>A0A926EST1_9FIRM</name>
<keyword evidence="3" id="KW-0805">Transcription regulation</keyword>
<dbReference type="EMBL" id="JACRTG010000005">
    <property type="protein sequence ID" value="MBC8587001.1"/>
    <property type="molecule type" value="Genomic_DNA"/>
</dbReference>
<dbReference type="GO" id="GO:0043565">
    <property type="term" value="F:sequence-specific DNA binding"/>
    <property type="evidence" value="ECO:0007669"/>
    <property type="project" value="InterPro"/>
</dbReference>
<dbReference type="InterPro" id="IPR003593">
    <property type="entry name" value="AAA+_ATPase"/>
</dbReference>
<dbReference type="PROSITE" id="PS00688">
    <property type="entry name" value="SIGMA54_INTERACT_3"/>
    <property type="match status" value="1"/>
</dbReference>
<evidence type="ECO:0000256" key="2">
    <source>
        <dbReference type="ARBA" id="ARBA00022840"/>
    </source>
</evidence>
<dbReference type="NCBIfam" id="TIGR00229">
    <property type="entry name" value="sensory_box"/>
    <property type="match status" value="1"/>
</dbReference>
<evidence type="ECO:0000256" key="3">
    <source>
        <dbReference type="ARBA" id="ARBA00023015"/>
    </source>
</evidence>
<dbReference type="SUPFAM" id="SSF52540">
    <property type="entry name" value="P-loop containing nucleoside triphosphate hydrolases"/>
    <property type="match status" value="1"/>
</dbReference>
<dbReference type="RefSeq" id="WP_262428472.1">
    <property type="nucleotide sequence ID" value="NZ_JACRTG010000005.1"/>
</dbReference>
<dbReference type="InterPro" id="IPR002078">
    <property type="entry name" value="Sigma_54_int"/>
</dbReference>
<dbReference type="InterPro" id="IPR002197">
    <property type="entry name" value="HTH_Fis"/>
</dbReference>
<evidence type="ECO:0000256" key="5">
    <source>
        <dbReference type="ARBA" id="ARBA00023163"/>
    </source>
</evidence>
<keyword evidence="2" id="KW-0067">ATP-binding</keyword>
<dbReference type="SUPFAM" id="SSF55785">
    <property type="entry name" value="PYP-like sensor domain (PAS domain)"/>
    <property type="match status" value="1"/>
</dbReference>
<proteinExistence type="predicted"/>
<dbReference type="PROSITE" id="PS50045">
    <property type="entry name" value="SIGMA54_INTERACT_4"/>
    <property type="match status" value="1"/>
</dbReference>
<feature type="domain" description="Sigma-54 factor interaction" evidence="6">
    <location>
        <begin position="155"/>
        <end position="383"/>
    </location>
</feature>
<dbReference type="SMART" id="SM00382">
    <property type="entry name" value="AAA"/>
    <property type="match status" value="1"/>
</dbReference>
<comment type="caution">
    <text evidence="8">The sequence shown here is derived from an EMBL/GenBank/DDBJ whole genome shotgun (WGS) entry which is preliminary data.</text>
</comment>
<evidence type="ECO:0000256" key="4">
    <source>
        <dbReference type="ARBA" id="ARBA00023125"/>
    </source>
</evidence>
<dbReference type="Gene3D" id="1.10.10.60">
    <property type="entry name" value="Homeodomain-like"/>
    <property type="match status" value="1"/>
</dbReference>